<dbReference type="Pfam" id="PF11553">
    <property type="entry name" value="DUF3231"/>
    <property type="match status" value="2"/>
</dbReference>
<protein>
    <submittedName>
        <fullName evidence="1">DUF3231 family protein</fullName>
    </submittedName>
</protein>
<comment type="caution">
    <text evidence="1">The sequence shown here is derived from an EMBL/GenBank/DDBJ whole genome shotgun (WGS) entry which is preliminary data.</text>
</comment>
<dbReference type="Proteomes" id="UP001595715">
    <property type="component" value="Unassembled WGS sequence"/>
</dbReference>
<dbReference type="EMBL" id="JBHSAM010000031">
    <property type="protein sequence ID" value="MFC4102131.1"/>
    <property type="molecule type" value="Genomic_DNA"/>
</dbReference>
<proteinExistence type="predicted"/>
<name>A0ABV8K7V9_9BACL</name>
<dbReference type="InterPro" id="IPR021617">
    <property type="entry name" value="DUF3231"/>
</dbReference>
<evidence type="ECO:0000313" key="2">
    <source>
        <dbReference type="Proteomes" id="UP001595715"/>
    </source>
</evidence>
<dbReference type="InterPro" id="IPR012347">
    <property type="entry name" value="Ferritin-like"/>
</dbReference>
<reference evidence="2" key="1">
    <citation type="journal article" date="2019" name="Int. J. Syst. Evol. Microbiol.">
        <title>The Global Catalogue of Microorganisms (GCM) 10K type strain sequencing project: providing services to taxonomists for standard genome sequencing and annotation.</title>
        <authorList>
            <consortium name="The Broad Institute Genomics Platform"/>
            <consortium name="The Broad Institute Genome Sequencing Center for Infectious Disease"/>
            <person name="Wu L."/>
            <person name="Ma J."/>
        </authorList>
    </citation>
    <scope>NUCLEOTIDE SEQUENCE [LARGE SCALE GENOMIC DNA]</scope>
    <source>
        <strain evidence="2">IBRC-M 10987</strain>
    </source>
</reference>
<evidence type="ECO:0000313" key="1">
    <source>
        <dbReference type="EMBL" id="MFC4102131.1"/>
    </source>
</evidence>
<organism evidence="1 2">
    <name type="scientific">Paenibacillus xanthanilyticus</name>
    <dbReference type="NCBI Taxonomy" id="1783531"/>
    <lineage>
        <taxon>Bacteria</taxon>
        <taxon>Bacillati</taxon>
        <taxon>Bacillota</taxon>
        <taxon>Bacilli</taxon>
        <taxon>Bacillales</taxon>
        <taxon>Paenibacillaceae</taxon>
        <taxon>Paenibacillus</taxon>
    </lineage>
</organism>
<dbReference type="RefSeq" id="WP_377720759.1">
    <property type="nucleotide sequence ID" value="NZ_JBHSAM010000031.1"/>
</dbReference>
<keyword evidence="2" id="KW-1185">Reference proteome</keyword>
<dbReference type="Gene3D" id="1.20.1260.10">
    <property type="match status" value="2"/>
</dbReference>
<sequence length="332" mass="36309">MSKRQVPLTAAEVAPIWTGFLGDSMANGVLRYFAATAEDREVKHILKYALGLTEDHIGFKKDLEARGEIVLPLGFSEADVNVRAPRLFSDLIMLYYVRQMGIGGTVAYSLALATSTRGDIREFFNHNLKTAAELLDRTTTMLLDKGLFMRAPHLAPAPAEKVRKEGWLNGLFGDRRPLNAVEITHLYLNTISNALGKALMIGFSQTAKSKEVREFTIRARDIASKHIDVFSQLLKDDQLPAPGTFEAEVTASTEAPFTDKLILFHTLTLTAIGIGNYGSATSASPRRDLAAAYLRLAAEVGTFADDGAELMIGKGWLEKIPGAIERDALIPS</sequence>
<accession>A0ABV8K7V9</accession>
<gene>
    <name evidence="1" type="ORF">ACFOZ8_21085</name>
</gene>